<dbReference type="PANTHER" id="PTHR42648:SF30">
    <property type="entry name" value="RIBONUCLEASE H-LIKE DOMAIN, GAG-PRE-INTEGRASE DOMAIN PROTEIN-RELATED"/>
    <property type="match status" value="1"/>
</dbReference>
<dbReference type="AlphaFoldDB" id="A0A699KJM3"/>
<feature type="region of interest" description="Disordered" evidence="1">
    <location>
        <begin position="150"/>
        <end position="170"/>
    </location>
</feature>
<dbReference type="InterPro" id="IPR057670">
    <property type="entry name" value="SH3_retrovirus"/>
</dbReference>
<feature type="non-terminal residue" evidence="3">
    <location>
        <position position="1"/>
    </location>
</feature>
<dbReference type="GO" id="GO:0003676">
    <property type="term" value="F:nucleic acid binding"/>
    <property type="evidence" value="ECO:0007669"/>
    <property type="project" value="InterPro"/>
</dbReference>
<dbReference type="InterPro" id="IPR039537">
    <property type="entry name" value="Retrotran_Ty1/copia-like"/>
</dbReference>
<dbReference type="SUPFAM" id="SSF53098">
    <property type="entry name" value="Ribonuclease H-like"/>
    <property type="match status" value="1"/>
</dbReference>
<sequence length="416" mass="47524">RGGEYYDHVFFQSVGIIHETTAPYTLQQNGVAERKNKALKEMVPNKRNKATPYELWYKKGPNLSFLRVWGCKAMVRLLDPKRKTLGEKGIDCIFVGYVEHSKAYRFYVIEPNDSISINSIIESKDAIFNENHFSSIPRPKDIIPNVQESQMDDHTDDVPNESPEPQKVGSQNSYCYSIEEDPRTYNEAMQSQDAAFWKEAIADEIDSIMENNTWVLSDLPPAIHNLVIHQMDVKTTFLIGDLDEEVYMKQSEDLLYQVMSIRFSTKDMGEVDVILGIKIKRENKWIVMTQSHYIEKILKKFNRKDFSPVSTPMDLVEKLKPNIRKPIDQLEYSRAIGCLMYAMTNTKMDIAYAVDRLSYSDARWINHMEDSSSTTGWVFLLGGGGAISWASKKQTCITGSTMESEFVALVAAGKKA</sequence>
<dbReference type="Pfam" id="PF25597">
    <property type="entry name" value="SH3_retrovirus"/>
    <property type="match status" value="1"/>
</dbReference>
<proteinExistence type="predicted"/>
<dbReference type="EMBL" id="BKCJ010513812">
    <property type="protein sequence ID" value="GFA91738.1"/>
    <property type="molecule type" value="Genomic_DNA"/>
</dbReference>
<gene>
    <name evidence="3" type="ORF">Tci_663710</name>
</gene>
<dbReference type="InterPro" id="IPR012337">
    <property type="entry name" value="RNaseH-like_sf"/>
</dbReference>
<name>A0A699KJM3_TANCI</name>
<dbReference type="InterPro" id="IPR036397">
    <property type="entry name" value="RNaseH_sf"/>
</dbReference>
<evidence type="ECO:0000256" key="1">
    <source>
        <dbReference type="SAM" id="MobiDB-lite"/>
    </source>
</evidence>
<protein>
    <recommendedName>
        <fullName evidence="2">Retroviral polymerase SH3-like domain-containing protein</fullName>
    </recommendedName>
</protein>
<dbReference type="CDD" id="cd09272">
    <property type="entry name" value="RNase_HI_RT_Ty1"/>
    <property type="match status" value="1"/>
</dbReference>
<evidence type="ECO:0000259" key="2">
    <source>
        <dbReference type="Pfam" id="PF25597"/>
    </source>
</evidence>
<evidence type="ECO:0000313" key="3">
    <source>
        <dbReference type="EMBL" id="GFA91738.1"/>
    </source>
</evidence>
<reference evidence="3" key="1">
    <citation type="journal article" date="2019" name="Sci. Rep.">
        <title>Draft genome of Tanacetum cinerariifolium, the natural source of mosquito coil.</title>
        <authorList>
            <person name="Yamashiro T."/>
            <person name="Shiraishi A."/>
            <person name="Satake H."/>
            <person name="Nakayama K."/>
        </authorList>
    </citation>
    <scope>NUCLEOTIDE SEQUENCE</scope>
</reference>
<comment type="caution">
    <text evidence="3">The sequence shown here is derived from an EMBL/GenBank/DDBJ whole genome shotgun (WGS) entry which is preliminary data.</text>
</comment>
<feature type="domain" description="Retroviral polymerase SH3-like" evidence="2">
    <location>
        <begin position="71"/>
        <end position="136"/>
    </location>
</feature>
<dbReference type="Gene3D" id="3.30.420.10">
    <property type="entry name" value="Ribonuclease H-like superfamily/Ribonuclease H"/>
    <property type="match status" value="1"/>
</dbReference>
<organism evidence="3">
    <name type="scientific">Tanacetum cinerariifolium</name>
    <name type="common">Dalmatian daisy</name>
    <name type="synonym">Chrysanthemum cinerariifolium</name>
    <dbReference type="NCBI Taxonomy" id="118510"/>
    <lineage>
        <taxon>Eukaryota</taxon>
        <taxon>Viridiplantae</taxon>
        <taxon>Streptophyta</taxon>
        <taxon>Embryophyta</taxon>
        <taxon>Tracheophyta</taxon>
        <taxon>Spermatophyta</taxon>
        <taxon>Magnoliopsida</taxon>
        <taxon>eudicotyledons</taxon>
        <taxon>Gunneridae</taxon>
        <taxon>Pentapetalae</taxon>
        <taxon>asterids</taxon>
        <taxon>campanulids</taxon>
        <taxon>Asterales</taxon>
        <taxon>Asteraceae</taxon>
        <taxon>Asteroideae</taxon>
        <taxon>Anthemideae</taxon>
        <taxon>Anthemidinae</taxon>
        <taxon>Tanacetum</taxon>
    </lineage>
</organism>
<accession>A0A699KJM3</accession>
<dbReference type="PANTHER" id="PTHR42648">
    <property type="entry name" value="TRANSPOSASE, PUTATIVE-RELATED"/>
    <property type="match status" value="1"/>
</dbReference>